<proteinExistence type="predicted"/>
<dbReference type="RefSeq" id="WP_002599707.1">
    <property type="nucleotide sequence ID" value="NZ_KB850959.1"/>
</dbReference>
<gene>
    <name evidence="2" type="ORF">HMPREF1092_03267</name>
</gene>
<dbReference type="AlphaFoldDB" id="N9XGG9"/>
<accession>N9XGG9</accession>
<keyword evidence="3" id="KW-1185">Reference proteome</keyword>
<evidence type="ECO:0000313" key="2">
    <source>
        <dbReference type="EMBL" id="ENY98787.1"/>
    </source>
</evidence>
<comment type="caution">
    <text evidence="2">The sequence shown here is derived from an EMBL/GenBank/DDBJ whole genome shotgun (WGS) entry which is preliminary data.</text>
</comment>
<dbReference type="Proteomes" id="UP000013097">
    <property type="component" value="Unassembled WGS sequence"/>
</dbReference>
<protein>
    <submittedName>
        <fullName evidence="2">Uncharacterized protein</fullName>
    </submittedName>
</protein>
<sequence>MKSKKILIIIILLLIIIGVIVVYRQVESKEVKNISKVQTEGLKNTQKTNQETEIFNKRVGNINEGQLLEHEGISKDIFKDTKYPGISDEVITKEINHKNYIEPLKIVIRKYNPNILNQSTLVKYYNENVKINKDKKQTIDYILLDVYNDSFAIFMINHSNKFNEFNVGNINDKFELVDNKNSMYCGIKSDGEITAYSNYGNNSAKKEQFILKK</sequence>
<dbReference type="HOGENOM" id="CLU_1292549_0_0_9"/>
<keyword evidence="1" id="KW-0472">Membrane</keyword>
<keyword evidence="1" id="KW-0812">Transmembrane</keyword>
<reference evidence="2 3" key="1">
    <citation type="submission" date="2013-01" db="EMBL/GenBank/DDBJ databases">
        <title>The Genome Sequence of Clostridium colicanis 209318.</title>
        <authorList>
            <consortium name="The Broad Institute Genome Sequencing Platform"/>
            <person name="Earl A."/>
            <person name="Ward D."/>
            <person name="Feldgarden M."/>
            <person name="Gevers D."/>
            <person name="Courvalin P."/>
            <person name="Lambert T."/>
            <person name="Walker B."/>
            <person name="Young S.K."/>
            <person name="Zeng Q."/>
            <person name="Gargeya S."/>
            <person name="Fitzgerald M."/>
            <person name="Haas B."/>
            <person name="Abouelleil A."/>
            <person name="Alvarado L."/>
            <person name="Arachchi H.M."/>
            <person name="Berlin A.M."/>
            <person name="Chapman S.B."/>
            <person name="Dewar J."/>
            <person name="Goldberg J."/>
            <person name="Griggs A."/>
            <person name="Gujja S."/>
            <person name="Hansen M."/>
            <person name="Howarth C."/>
            <person name="Imamovic A."/>
            <person name="Larimer J."/>
            <person name="McCowan C."/>
            <person name="Murphy C."/>
            <person name="Neiman D."/>
            <person name="Pearson M."/>
            <person name="Priest M."/>
            <person name="Roberts A."/>
            <person name="Saif S."/>
            <person name="Shea T."/>
            <person name="Sisk P."/>
            <person name="Sykes S."/>
            <person name="Wortman J."/>
            <person name="Nusbaum C."/>
            <person name="Birren B."/>
        </authorList>
    </citation>
    <scope>NUCLEOTIDE SEQUENCE [LARGE SCALE GENOMIC DNA]</scope>
    <source>
        <strain evidence="2 3">209318</strain>
    </source>
</reference>
<dbReference type="PATRIC" id="fig|999411.4.peg.3182"/>
<name>N9XGG9_9CLOT</name>
<keyword evidence="1" id="KW-1133">Transmembrane helix</keyword>
<organism evidence="2 3">
    <name type="scientific">Clostridium thermobutyricum</name>
    <dbReference type="NCBI Taxonomy" id="29372"/>
    <lineage>
        <taxon>Bacteria</taxon>
        <taxon>Bacillati</taxon>
        <taxon>Bacillota</taxon>
        <taxon>Clostridia</taxon>
        <taxon>Eubacteriales</taxon>
        <taxon>Clostridiaceae</taxon>
        <taxon>Clostridium</taxon>
    </lineage>
</organism>
<dbReference type="EMBL" id="AGYT01000025">
    <property type="protein sequence ID" value="ENY98787.1"/>
    <property type="molecule type" value="Genomic_DNA"/>
</dbReference>
<feature type="transmembrane region" description="Helical" evidence="1">
    <location>
        <begin position="6"/>
        <end position="26"/>
    </location>
</feature>
<evidence type="ECO:0000313" key="3">
    <source>
        <dbReference type="Proteomes" id="UP000013097"/>
    </source>
</evidence>
<evidence type="ECO:0000256" key="1">
    <source>
        <dbReference type="SAM" id="Phobius"/>
    </source>
</evidence>